<dbReference type="Pfam" id="PF13045">
    <property type="entry name" value="DUF3905"/>
    <property type="match status" value="1"/>
</dbReference>
<sequence length="119" mass="13348">MAKKKNEEKLEIDSPILDETQPHQISAPSFKGTGIKMQEPFVNEHGVVIGDSFYDSPNSPLNNWSDEVDPSIMAGDEWVHPTNDIGWNTTENRELLESKKPPKGVPFMHPDKDVGYGKD</sequence>
<organism evidence="2 3">
    <name type="scientific">Litchfieldia luteola</name>
    <dbReference type="NCBI Taxonomy" id="682179"/>
    <lineage>
        <taxon>Bacteria</taxon>
        <taxon>Bacillati</taxon>
        <taxon>Bacillota</taxon>
        <taxon>Bacilli</taxon>
        <taxon>Bacillales</taxon>
        <taxon>Bacillaceae</taxon>
        <taxon>Litchfieldia</taxon>
    </lineage>
</organism>
<dbReference type="InterPro" id="IPR024999">
    <property type="entry name" value="DUF3905"/>
</dbReference>
<feature type="region of interest" description="Disordered" evidence="1">
    <location>
        <begin position="1"/>
        <end position="31"/>
    </location>
</feature>
<dbReference type="Proteomes" id="UP001516662">
    <property type="component" value="Unassembled WGS sequence"/>
</dbReference>
<feature type="region of interest" description="Disordered" evidence="1">
    <location>
        <begin position="97"/>
        <end position="119"/>
    </location>
</feature>
<evidence type="ECO:0000313" key="3">
    <source>
        <dbReference type="Proteomes" id="UP001516662"/>
    </source>
</evidence>
<keyword evidence="3" id="KW-1185">Reference proteome</keyword>
<evidence type="ECO:0000313" key="2">
    <source>
        <dbReference type="EMBL" id="MBE4909498.1"/>
    </source>
</evidence>
<dbReference type="RefSeq" id="WP_193538177.1">
    <property type="nucleotide sequence ID" value="NZ_JADCLJ010000022.1"/>
</dbReference>
<evidence type="ECO:0000256" key="1">
    <source>
        <dbReference type="SAM" id="MobiDB-lite"/>
    </source>
</evidence>
<name>A0ABR9QLW7_9BACI</name>
<gene>
    <name evidence="2" type="ORF">IMZ08_15715</name>
</gene>
<protein>
    <submittedName>
        <fullName evidence="2">DUF3905 domain-containing protein</fullName>
    </submittedName>
</protein>
<comment type="caution">
    <text evidence="2">The sequence shown here is derived from an EMBL/GenBank/DDBJ whole genome shotgun (WGS) entry which is preliminary data.</text>
</comment>
<accession>A0ABR9QLW7</accession>
<proteinExistence type="predicted"/>
<feature type="compositionally biased region" description="Basic and acidic residues" evidence="1">
    <location>
        <begin position="109"/>
        <end position="119"/>
    </location>
</feature>
<feature type="compositionally biased region" description="Basic and acidic residues" evidence="1">
    <location>
        <begin position="1"/>
        <end position="12"/>
    </location>
</feature>
<reference evidence="2 3" key="1">
    <citation type="submission" date="2020-10" db="EMBL/GenBank/DDBJ databases">
        <title>Bacillus sp. HD4P25, an endophyte from a halophyte.</title>
        <authorList>
            <person name="Sun J.-Q."/>
        </authorList>
    </citation>
    <scope>NUCLEOTIDE SEQUENCE [LARGE SCALE GENOMIC DNA]</scope>
    <source>
        <strain evidence="2 3">YIM 93174</strain>
    </source>
</reference>
<dbReference type="EMBL" id="JADCLJ010000022">
    <property type="protein sequence ID" value="MBE4909498.1"/>
    <property type="molecule type" value="Genomic_DNA"/>
</dbReference>